<protein>
    <submittedName>
        <fullName evidence="8">CLUMA_CG005729, isoform E</fullName>
    </submittedName>
</protein>
<dbReference type="SUPFAM" id="SSF57997">
    <property type="entry name" value="Tropomyosin"/>
    <property type="match status" value="3"/>
</dbReference>
<feature type="region of interest" description="Disordered" evidence="5">
    <location>
        <begin position="1136"/>
        <end position="1188"/>
    </location>
</feature>
<evidence type="ECO:0000313" key="9">
    <source>
        <dbReference type="Proteomes" id="UP000183832"/>
    </source>
</evidence>
<feature type="domain" description="C2" evidence="7">
    <location>
        <begin position="1225"/>
        <end position="1368"/>
    </location>
</feature>
<dbReference type="SUPFAM" id="SSF49562">
    <property type="entry name" value="C2 domain (Calcium/lipid-binding domain, CaLB)"/>
    <property type="match status" value="2"/>
</dbReference>
<feature type="compositionally biased region" description="Low complexity" evidence="5">
    <location>
        <begin position="776"/>
        <end position="792"/>
    </location>
</feature>
<dbReference type="PROSITE" id="PS50004">
    <property type="entry name" value="C2"/>
    <property type="match status" value="2"/>
</dbReference>
<dbReference type="Pfam" id="PF00261">
    <property type="entry name" value="Tropomyosin"/>
    <property type="match status" value="3"/>
</dbReference>
<evidence type="ECO:0000256" key="6">
    <source>
        <dbReference type="SAM" id="Phobius"/>
    </source>
</evidence>
<feature type="domain" description="C2" evidence="7">
    <location>
        <begin position="1385"/>
        <end position="1524"/>
    </location>
</feature>
<sequence>MDAIKKKMQAMKLEKDNALDRALLCEQQARDANTKAEKAEEEARTLQKKIQTIENDLDQTQEQETAVNGKLEEKEKALQNKQRENKIRFQGMMMIGVLRSNRKNTSRVSNRSSKIQISLTLSKRNSCSKRVKEKENRTTKKASRPSAVRKSSLNKTNKKNVIKIDNDIKMTERSAQGSTRSRRGHQNHPKNMGMRTSNVPTSEIIQALRDGRNLETLFNQQQTKQVTDKQLTAINRNISKLNEKCDDSNKDLEKSNCNLDLINKRNSSSSSLNSTPSEKSGKKSNKNHEGKKKRNKTSQTDITKIARPAADGAEDITDEDDAETAELAKLRCTSERTEVIAEREHRRQKKCADYPGLAFGRSIFSSDSMMKFNIIRNELQNIMNNQLRRKMTTNLQQGTLLDVLKKKMRQTKEEMERYKDECEEFNRKHQLEAKRREDAESEVAALNRRIQLLEEDLERSEERLASASAKLSEASAAADESERIRKALENRTNMEDDRVAILEAQLAQAKLIAEEADKKYEEVARKLVLMEQDLERSEEKVELSESKIVELEEELRVVGNNLKSLEVSEEKATQREETFEGQVRILEGNLKEAEARAEFAERSVQKLQKEVDRLEDELIIAKEHFAEIGDDLDFTFVDLIDGISPIYTYRRPKPPTPPPKEPTPSKIETPATTAEGAAAGTEGSQADGAIGEGAPGISAPPKEPSPFELQKHFPPDGAEVPFVKSHENPNAPAPSPAPEESTDAQSAEAAAEASSEAPAADAPTAEEIGSGDAEGEVPASEAPAADAVATEEAPTDMDAIKKKMQAMKLEKDNAQDKADTCEGQYKDANAKAAKVEEEVADLIKKLAQIESDLEAHKNALEQANKDLEEKEKLLTSTESEVAALNRKVQQVEEDLEKSEERSGNALAKLLEATQAADENNRMCKVLENRSQQDEERMDQLTNQLKEARLLAEDADGKSDEVSRKLAFVEDELEVAEDRVKSGEAKIMELEEELKVVGNSLKSLEVSEEKANQRVEEFKRQLKSLTSKLKEAENRAELAEKTVKKLQKEVDRLEDRTSSVSTKTDTSLLPTKWILHSPNWLVIKNHHPLISSSSEHFNDDTVCVFVPAVLGLTLAAILAVAACFCARRVRRQNKKSNHEAAFAFQPPPRPARAVRSPNGQTSHYLKKSPSPTSTKPLPGLQSPQTDPLPLQTLTTKYSAENEISNVINEARSSPDHEQVDCGEYGKLGTLVFKLRYLVERNALVVSVVRCRGLPSRNINGSLTVSSDSTNVGQLANGKTQSATATDPYVKLQLLPDKQHKVKTRVVRNTRNPVYEEDFTFYGLTMNELQTMSLHFVVLSFDRYSRDDVIGEVVCPFNTIDLQQIENQQVALSREIQPRSLKIKSQGRGELLISLCWQPAAARLTVVLLKARNLPRMDVTGLADPYVKIYLLYNGQRIAKKKTHVKKRTLSPVFNESFAFDIPTTEGTGQTLEGVSLELMLLDWDRVTKNEVIGRLELGGPRSVGSTLNHWKEVCNSPRRQIADWHKLRE</sequence>
<feature type="coiled-coil region" evidence="4">
    <location>
        <begin position="401"/>
        <end position="624"/>
    </location>
</feature>
<keyword evidence="2 4" id="KW-0175">Coiled coil</keyword>
<dbReference type="FunFam" id="1.20.5.340:FF:000001">
    <property type="entry name" value="Tropomyosin alpha-1 chain isoform 2"/>
    <property type="match status" value="2"/>
</dbReference>
<keyword evidence="6" id="KW-0472">Membrane</keyword>
<feature type="coiled-coil region" evidence="4">
    <location>
        <begin position="231"/>
        <end position="258"/>
    </location>
</feature>
<dbReference type="Pfam" id="PF00168">
    <property type="entry name" value="C2"/>
    <property type="match status" value="2"/>
</dbReference>
<feature type="region of interest" description="Disordered" evidence="5">
    <location>
        <begin position="60"/>
        <end position="82"/>
    </location>
</feature>
<dbReference type="FunFam" id="1.20.5.170:FF:000001">
    <property type="entry name" value="Tropomyosin alpha-1 chain isoform 1"/>
    <property type="match status" value="2"/>
</dbReference>
<dbReference type="InterPro" id="IPR035892">
    <property type="entry name" value="C2_domain_sf"/>
</dbReference>
<dbReference type="CDD" id="cd08404">
    <property type="entry name" value="C2B_Synaptotagmin-4"/>
    <property type="match status" value="1"/>
</dbReference>
<name>A0A1J1I184_9DIPT</name>
<dbReference type="InterPro" id="IPR000533">
    <property type="entry name" value="Tropomyosin"/>
</dbReference>
<keyword evidence="9" id="KW-1185">Reference proteome</keyword>
<feature type="compositionally biased region" description="Basic and acidic residues" evidence="5">
    <location>
        <begin position="70"/>
        <end position="82"/>
    </location>
</feature>
<evidence type="ECO:0000256" key="1">
    <source>
        <dbReference type="ARBA" id="ARBA00009036"/>
    </source>
</evidence>
<feature type="region of interest" description="Disordered" evidence="5">
    <location>
        <begin position="100"/>
        <end position="198"/>
    </location>
</feature>
<evidence type="ECO:0000259" key="7">
    <source>
        <dbReference type="PROSITE" id="PS50004"/>
    </source>
</evidence>
<feature type="compositionally biased region" description="Polar residues" evidence="5">
    <location>
        <begin position="106"/>
        <end position="125"/>
    </location>
</feature>
<dbReference type="InterPro" id="IPR000008">
    <property type="entry name" value="C2_dom"/>
</dbReference>
<feature type="compositionally biased region" description="Low complexity" evidence="5">
    <location>
        <begin position="664"/>
        <end position="683"/>
    </location>
</feature>
<comment type="similarity">
    <text evidence="1 3">Belongs to the tropomyosin family.</text>
</comment>
<dbReference type="PROSITE" id="PS00326">
    <property type="entry name" value="TROPOMYOSIN"/>
    <property type="match status" value="2"/>
</dbReference>
<feature type="compositionally biased region" description="Basic and acidic residues" evidence="5">
    <location>
        <begin position="162"/>
        <end position="172"/>
    </location>
</feature>
<feature type="region of interest" description="Disordered" evidence="5">
    <location>
        <begin position="647"/>
        <end position="800"/>
    </location>
</feature>
<keyword evidence="6" id="KW-0812">Transmembrane</keyword>
<dbReference type="FunFam" id="2.60.40.150:FF:000181">
    <property type="entry name" value="Synaptotagmin 4"/>
    <property type="match status" value="1"/>
</dbReference>
<feature type="region of interest" description="Disordered" evidence="5">
    <location>
        <begin position="262"/>
        <end position="322"/>
    </location>
</feature>
<gene>
    <name evidence="8" type="primary">putative Tropomyosin-2</name>
    <name evidence="8" type="ORF">CLUMA_CG005729</name>
</gene>
<accession>A0A1J1I184</accession>
<feature type="compositionally biased region" description="Low complexity" evidence="5">
    <location>
        <begin position="743"/>
        <end position="767"/>
    </location>
</feature>
<dbReference type="Gene3D" id="1.20.5.340">
    <property type="match status" value="2"/>
</dbReference>
<feature type="compositionally biased region" description="Low complexity" evidence="5">
    <location>
        <begin position="267"/>
        <end position="278"/>
    </location>
</feature>
<proteinExistence type="inferred from homology"/>
<dbReference type="PANTHER" id="PTHR19269">
    <property type="entry name" value="TROPOMYOSIN"/>
    <property type="match status" value="1"/>
</dbReference>
<dbReference type="FunFam" id="2.60.40.150:FF:000039">
    <property type="entry name" value="Synaptotagmin 11"/>
    <property type="match status" value="1"/>
</dbReference>
<dbReference type="SMART" id="SM00239">
    <property type="entry name" value="C2"/>
    <property type="match status" value="2"/>
</dbReference>
<dbReference type="Proteomes" id="UP000183832">
    <property type="component" value="Unassembled WGS sequence"/>
</dbReference>
<dbReference type="Gene3D" id="2.60.40.150">
    <property type="entry name" value="C2 domain"/>
    <property type="match status" value="2"/>
</dbReference>
<dbReference type="CDD" id="cd08388">
    <property type="entry name" value="C2A_Synaptotagmin-4-11"/>
    <property type="match status" value="1"/>
</dbReference>
<evidence type="ECO:0000313" key="8">
    <source>
        <dbReference type="EMBL" id="CRK92129.1"/>
    </source>
</evidence>
<feature type="transmembrane region" description="Helical" evidence="6">
    <location>
        <begin position="1103"/>
        <end position="1125"/>
    </location>
</feature>
<feature type="compositionally biased region" description="Acidic residues" evidence="5">
    <location>
        <begin position="312"/>
        <end position="322"/>
    </location>
</feature>
<evidence type="ECO:0000256" key="3">
    <source>
        <dbReference type="RuleBase" id="RU004515"/>
    </source>
</evidence>
<dbReference type="PRINTS" id="PR00194">
    <property type="entry name" value="TROPOMYOSIN"/>
</dbReference>
<evidence type="ECO:0000256" key="5">
    <source>
        <dbReference type="SAM" id="MobiDB-lite"/>
    </source>
</evidence>
<dbReference type="Gene3D" id="1.20.5.170">
    <property type="match status" value="3"/>
</dbReference>
<evidence type="ECO:0000256" key="2">
    <source>
        <dbReference type="ARBA" id="ARBA00023054"/>
    </source>
</evidence>
<keyword evidence="6" id="KW-1133">Transmembrane helix</keyword>
<feature type="compositionally biased region" description="Basic residues" evidence="5">
    <location>
        <begin position="282"/>
        <end position="296"/>
    </location>
</feature>
<feature type="compositionally biased region" description="Low complexity" evidence="5">
    <location>
        <begin position="1166"/>
        <end position="1188"/>
    </location>
</feature>
<dbReference type="OrthoDB" id="67700at2759"/>
<reference evidence="8 9" key="1">
    <citation type="submission" date="2015-04" db="EMBL/GenBank/DDBJ databases">
        <authorList>
            <person name="Syromyatnikov M.Y."/>
            <person name="Popov V.N."/>
        </authorList>
    </citation>
    <scope>NUCLEOTIDE SEQUENCE [LARGE SCALE GENOMIC DNA]</scope>
</reference>
<dbReference type="EMBL" id="CVRI01000024">
    <property type="protein sequence ID" value="CRK92129.1"/>
    <property type="molecule type" value="Genomic_DNA"/>
</dbReference>
<evidence type="ECO:0000256" key="4">
    <source>
        <dbReference type="SAM" id="Coils"/>
    </source>
</evidence>
<organism evidence="8 9">
    <name type="scientific">Clunio marinus</name>
    <dbReference type="NCBI Taxonomy" id="568069"/>
    <lineage>
        <taxon>Eukaryota</taxon>
        <taxon>Metazoa</taxon>
        <taxon>Ecdysozoa</taxon>
        <taxon>Arthropoda</taxon>
        <taxon>Hexapoda</taxon>
        <taxon>Insecta</taxon>
        <taxon>Pterygota</taxon>
        <taxon>Neoptera</taxon>
        <taxon>Endopterygota</taxon>
        <taxon>Diptera</taxon>
        <taxon>Nematocera</taxon>
        <taxon>Chironomoidea</taxon>
        <taxon>Chironomidae</taxon>
        <taxon>Clunio</taxon>
    </lineage>
</organism>